<dbReference type="InterPro" id="IPR005467">
    <property type="entry name" value="His_kinase_dom"/>
</dbReference>
<dbReference type="CDD" id="cd00082">
    <property type="entry name" value="HisKA"/>
    <property type="match status" value="1"/>
</dbReference>
<keyword evidence="8 13" id="KW-0812">Transmembrane</keyword>
<gene>
    <name evidence="15" type="ORF">CHR90_02765</name>
</gene>
<dbReference type="SUPFAM" id="SSF55874">
    <property type="entry name" value="ATPase domain of HSP90 chaperone/DNA topoisomerase II/histidine kinase"/>
    <property type="match status" value="1"/>
</dbReference>
<dbReference type="SMART" id="SM00387">
    <property type="entry name" value="HATPase_c"/>
    <property type="match status" value="1"/>
</dbReference>
<proteinExistence type="predicted"/>
<evidence type="ECO:0000313" key="16">
    <source>
        <dbReference type="Proteomes" id="UP000216361"/>
    </source>
</evidence>
<dbReference type="InterPro" id="IPR036097">
    <property type="entry name" value="HisK_dim/P_sf"/>
</dbReference>
<dbReference type="PANTHER" id="PTHR44936">
    <property type="entry name" value="SENSOR PROTEIN CREC"/>
    <property type="match status" value="1"/>
</dbReference>
<evidence type="ECO:0000256" key="4">
    <source>
        <dbReference type="ARBA" id="ARBA00022475"/>
    </source>
</evidence>
<dbReference type="SUPFAM" id="SSF47384">
    <property type="entry name" value="Homodimeric domain of signal transducing histidine kinase"/>
    <property type="match status" value="1"/>
</dbReference>
<feature type="domain" description="Histidine kinase" evidence="14">
    <location>
        <begin position="263"/>
        <end position="491"/>
    </location>
</feature>
<dbReference type="AlphaFoldDB" id="A0A255XW75"/>
<evidence type="ECO:0000256" key="1">
    <source>
        <dbReference type="ARBA" id="ARBA00000085"/>
    </source>
</evidence>
<keyword evidence="7" id="KW-0808">Transferase</keyword>
<keyword evidence="6" id="KW-0597">Phosphoprotein</keyword>
<dbReference type="EMBL" id="NOXS01000024">
    <property type="protein sequence ID" value="OYQ21131.1"/>
    <property type="molecule type" value="Genomic_DNA"/>
</dbReference>
<evidence type="ECO:0000259" key="14">
    <source>
        <dbReference type="PROSITE" id="PS50109"/>
    </source>
</evidence>
<evidence type="ECO:0000256" key="3">
    <source>
        <dbReference type="ARBA" id="ARBA00012438"/>
    </source>
</evidence>
<dbReference type="PANTHER" id="PTHR44936:SF5">
    <property type="entry name" value="SENSOR HISTIDINE KINASE ENVZ"/>
    <property type="match status" value="1"/>
</dbReference>
<evidence type="ECO:0000256" key="6">
    <source>
        <dbReference type="ARBA" id="ARBA00022553"/>
    </source>
</evidence>
<keyword evidence="5" id="KW-0997">Cell inner membrane</keyword>
<dbReference type="PRINTS" id="PR00344">
    <property type="entry name" value="BCTRLSENSOR"/>
</dbReference>
<dbReference type="GO" id="GO:0005886">
    <property type="term" value="C:plasma membrane"/>
    <property type="evidence" value="ECO:0007669"/>
    <property type="project" value="UniProtKB-SubCell"/>
</dbReference>
<evidence type="ECO:0000256" key="8">
    <source>
        <dbReference type="ARBA" id="ARBA00022692"/>
    </source>
</evidence>
<dbReference type="Gene3D" id="1.10.287.130">
    <property type="match status" value="1"/>
</dbReference>
<dbReference type="InterPro" id="IPR004358">
    <property type="entry name" value="Sig_transdc_His_kin-like_C"/>
</dbReference>
<evidence type="ECO:0000256" key="2">
    <source>
        <dbReference type="ARBA" id="ARBA00004429"/>
    </source>
</evidence>
<comment type="caution">
    <text evidence="15">The sequence shown here is derived from an EMBL/GenBank/DDBJ whole genome shotgun (WGS) entry which is preliminary data.</text>
</comment>
<protein>
    <recommendedName>
        <fullName evidence="3">histidine kinase</fullName>
        <ecNumber evidence="3">2.7.13.3</ecNumber>
    </recommendedName>
</protein>
<dbReference type="EC" id="2.7.13.3" evidence="3"/>
<dbReference type="InterPro" id="IPR003661">
    <property type="entry name" value="HisK_dim/P_dom"/>
</dbReference>
<dbReference type="Proteomes" id="UP000216361">
    <property type="component" value="Unassembled WGS sequence"/>
</dbReference>
<comment type="catalytic activity">
    <reaction evidence="1">
        <text>ATP + protein L-histidine = ADP + protein N-phospho-L-histidine.</text>
        <dbReference type="EC" id="2.7.13.3"/>
    </reaction>
</comment>
<evidence type="ECO:0000256" key="5">
    <source>
        <dbReference type="ARBA" id="ARBA00022519"/>
    </source>
</evidence>
<dbReference type="OrthoDB" id="9804645at2"/>
<reference evidence="15 16" key="1">
    <citation type="submission" date="2017-07" db="EMBL/GenBank/DDBJ databases">
        <title>Elstera cyanobacteriorum sp. nov., a novel bacterium isolated from cyanobacterial aggregates in a eutrophic lake.</title>
        <authorList>
            <person name="Cai H."/>
        </authorList>
    </citation>
    <scope>NUCLEOTIDE SEQUENCE [LARGE SCALE GENOMIC DNA]</scope>
    <source>
        <strain evidence="15 16">TH019</strain>
    </source>
</reference>
<organism evidence="15 16">
    <name type="scientific">Elstera cyanobacteriorum</name>
    <dbReference type="NCBI Taxonomy" id="2022747"/>
    <lineage>
        <taxon>Bacteria</taxon>
        <taxon>Pseudomonadati</taxon>
        <taxon>Pseudomonadota</taxon>
        <taxon>Alphaproteobacteria</taxon>
        <taxon>Rhodospirillales</taxon>
        <taxon>Rhodospirillaceae</taxon>
        <taxon>Elstera</taxon>
    </lineage>
</organism>
<evidence type="ECO:0000256" key="11">
    <source>
        <dbReference type="ARBA" id="ARBA00023012"/>
    </source>
</evidence>
<keyword evidence="10 13" id="KW-1133">Transmembrane helix</keyword>
<evidence type="ECO:0000256" key="10">
    <source>
        <dbReference type="ARBA" id="ARBA00022989"/>
    </source>
</evidence>
<dbReference type="SMART" id="SM00388">
    <property type="entry name" value="HisKA"/>
    <property type="match status" value="1"/>
</dbReference>
<keyword evidence="9" id="KW-0418">Kinase</keyword>
<dbReference type="Pfam" id="PF02518">
    <property type="entry name" value="HATPase_c"/>
    <property type="match status" value="1"/>
</dbReference>
<dbReference type="Gene3D" id="3.30.565.10">
    <property type="entry name" value="Histidine kinase-like ATPase, C-terminal domain"/>
    <property type="match status" value="1"/>
</dbReference>
<evidence type="ECO:0000256" key="12">
    <source>
        <dbReference type="ARBA" id="ARBA00023136"/>
    </source>
</evidence>
<dbReference type="GO" id="GO:0000155">
    <property type="term" value="F:phosphorelay sensor kinase activity"/>
    <property type="evidence" value="ECO:0007669"/>
    <property type="project" value="InterPro"/>
</dbReference>
<sequence length="491" mass="52878">MIPLLPRRLAPRLLLALLAAMGAMLLLAVAVAVPALDRQRDRLQAHRLGPAMAALWQEAEGALADGGSADAELATRHITDLHFEIGPLPEAPTAMVRYFFTPAYDGRAPFEVRVLQPRPLLEGRSIDLGAAGGGFDYALAQIATDIADTGLPARVTLPLSDGRWLTFASPRYWQARWTPVMRGLAVLVAGAGLVLAAFGLARLLALPLERLAAAVGPEHAGPPQPMAVPAGASAEVAEIAAAIDRGRSALTELLEDRTRMLAAISHDLRTPATRLKLRAEWIEDAGVRDKILADLDEMTVMIAAALDYLRQGAQQEAEQLVAFTSLLQAVCDDYHDLGRPVRLTEAPPLQFDASGTIFGPGDRGVRRTLLTFDQARVLRLRCRPDALRRALTNLIDNALKYGGVAEVMVQATSEEVIVDVLDEGPGIPEEEFANVLRPFYRLEQSRNRGTGGTGLGLAIVKSVIDAHGGTLELSNRARAGLRARVVLPRRL</sequence>
<dbReference type="InterPro" id="IPR003594">
    <property type="entry name" value="HATPase_dom"/>
</dbReference>
<comment type="subcellular location">
    <subcellularLocation>
        <location evidence="2">Cell inner membrane</location>
        <topology evidence="2">Multi-pass membrane protein</topology>
    </subcellularLocation>
</comment>
<dbReference type="RefSeq" id="WP_094407455.1">
    <property type="nucleotide sequence ID" value="NZ_BMJZ01000012.1"/>
</dbReference>
<name>A0A255XW75_9PROT</name>
<keyword evidence="4" id="KW-1003">Cell membrane</keyword>
<evidence type="ECO:0000256" key="7">
    <source>
        <dbReference type="ARBA" id="ARBA00022679"/>
    </source>
</evidence>
<evidence type="ECO:0000256" key="13">
    <source>
        <dbReference type="SAM" id="Phobius"/>
    </source>
</evidence>
<dbReference type="InterPro" id="IPR036890">
    <property type="entry name" value="HATPase_C_sf"/>
</dbReference>
<keyword evidence="12 13" id="KW-0472">Membrane</keyword>
<evidence type="ECO:0000256" key="9">
    <source>
        <dbReference type="ARBA" id="ARBA00022777"/>
    </source>
</evidence>
<keyword evidence="11" id="KW-0902">Two-component regulatory system</keyword>
<keyword evidence="16" id="KW-1185">Reference proteome</keyword>
<feature type="transmembrane region" description="Helical" evidence="13">
    <location>
        <begin position="180"/>
        <end position="201"/>
    </location>
</feature>
<accession>A0A255XW75</accession>
<evidence type="ECO:0000313" key="15">
    <source>
        <dbReference type="EMBL" id="OYQ21131.1"/>
    </source>
</evidence>
<dbReference type="PROSITE" id="PS50109">
    <property type="entry name" value="HIS_KIN"/>
    <property type="match status" value="1"/>
</dbReference>
<dbReference type="InterPro" id="IPR050980">
    <property type="entry name" value="2C_sensor_his_kinase"/>
</dbReference>